<accession>A0A2B4RF70</accession>
<keyword evidence="5 10" id="KW-0418">Kinase</keyword>
<gene>
    <name evidence="12" type="primary">Pdk3</name>
    <name evidence="12" type="ORF">AWC38_SpisGene18687</name>
</gene>
<dbReference type="GO" id="GO:0010906">
    <property type="term" value="P:regulation of glucose metabolic process"/>
    <property type="evidence" value="ECO:0007669"/>
    <property type="project" value="TreeGrafter"/>
</dbReference>
<dbReference type="PANTHER" id="PTHR11947">
    <property type="entry name" value="PYRUVATE DEHYDROGENASE KINASE"/>
    <property type="match status" value="1"/>
</dbReference>
<dbReference type="PROSITE" id="PS50109">
    <property type="entry name" value="HIS_KIN"/>
    <property type="match status" value="1"/>
</dbReference>
<evidence type="ECO:0000256" key="10">
    <source>
        <dbReference type="RuleBase" id="RU366032"/>
    </source>
</evidence>
<organism evidence="12 13">
    <name type="scientific">Stylophora pistillata</name>
    <name type="common">Smooth cauliflower coral</name>
    <dbReference type="NCBI Taxonomy" id="50429"/>
    <lineage>
        <taxon>Eukaryota</taxon>
        <taxon>Metazoa</taxon>
        <taxon>Cnidaria</taxon>
        <taxon>Anthozoa</taxon>
        <taxon>Hexacorallia</taxon>
        <taxon>Scleractinia</taxon>
        <taxon>Astrocoeniina</taxon>
        <taxon>Pocilloporidae</taxon>
        <taxon>Stylophora</taxon>
    </lineage>
</organism>
<comment type="subcellular location">
    <subcellularLocation>
        <location evidence="1 10">Mitochondrion matrix</location>
    </subcellularLocation>
</comment>
<feature type="domain" description="Histidine kinase" evidence="11">
    <location>
        <begin position="237"/>
        <end position="356"/>
    </location>
</feature>
<evidence type="ECO:0000256" key="2">
    <source>
        <dbReference type="ARBA" id="ARBA00006155"/>
    </source>
</evidence>
<sequence length="422" mass="48218">MRITGVLYEDVAKLIQRFSRYQQSSLSIEQFTTFGKTAKPIESLQFGRHELPVRLAHIIREIDLLPKNLLKTPSVELVRSWYVQSFSELIEFQDEQETDEVSNRYTQSLMHIKQRHDNVVETMAQGIMELREREGDGAFHPSIEYFLDRFYMNRISIRMLITQHLVLFGQDARSSKSNFIGCFDPTCHVASVVEDAINNAAYLCEHYYCAAPEVEISEFNAVDLKKPIQMAYVPGHLYHMLFELLKNAMRAVVEQHGSSSDAPPIKIMITKGRHDMTIKISDQGGGIPKSTIDQVFEYHYTSAPEPLKAGSAAPMAGYGYGLPLSRLYARYFDGDMQLYSMEGFGTDAVIWLKALSAEASEILPQYTRRTPKNYEEVRLAAQHCRDWSSSKFYGYGSKSMSTYQGMMKARRLHNSRRTANSS</sequence>
<dbReference type="EC" id="2.7.11.-" evidence="10"/>
<dbReference type="InterPro" id="IPR036784">
    <property type="entry name" value="AK/P_DHK_N_sf"/>
</dbReference>
<dbReference type="EMBL" id="LSMT01000503">
    <property type="protein sequence ID" value="PFX17014.1"/>
    <property type="molecule type" value="Genomic_DNA"/>
</dbReference>
<keyword evidence="6 10" id="KW-0067">ATP-binding</keyword>
<name>A0A2B4RF70_STYPI</name>
<dbReference type="AlphaFoldDB" id="A0A2B4RF70"/>
<evidence type="ECO:0000256" key="3">
    <source>
        <dbReference type="ARBA" id="ARBA00022679"/>
    </source>
</evidence>
<evidence type="ECO:0000256" key="8">
    <source>
        <dbReference type="ARBA" id="ARBA00023128"/>
    </source>
</evidence>
<dbReference type="Proteomes" id="UP000225706">
    <property type="component" value="Unassembled WGS sequence"/>
</dbReference>
<dbReference type="SUPFAM" id="SSF69012">
    <property type="entry name" value="alpha-ketoacid dehydrogenase kinase, N-terminal domain"/>
    <property type="match status" value="1"/>
</dbReference>
<proteinExistence type="inferred from homology"/>
<dbReference type="GO" id="GO:0005524">
    <property type="term" value="F:ATP binding"/>
    <property type="evidence" value="ECO:0007669"/>
    <property type="project" value="UniProtKB-UniRule"/>
</dbReference>
<evidence type="ECO:0000256" key="7">
    <source>
        <dbReference type="ARBA" id="ARBA00022946"/>
    </source>
</evidence>
<evidence type="ECO:0000313" key="13">
    <source>
        <dbReference type="Proteomes" id="UP000225706"/>
    </source>
</evidence>
<dbReference type="InterPro" id="IPR003594">
    <property type="entry name" value="HATPase_dom"/>
</dbReference>
<dbReference type="Gene3D" id="1.20.140.20">
    <property type="entry name" value="Alpha-ketoacid/pyruvate dehydrogenase kinase, N-terminal domain"/>
    <property type="match status" value="1"/>
</dbReference>
<dbReference type="InterPro" id="IPR005467">
    <property type="entry name" value="His_kinase_dom"/>
</dbReference>
<keyword evidence="12" id="KW-0670">Pyruvate</keyword>
<comment type="catalytic activity">
    <reaction evidence="9">
        <text>L-seryl-[pyruvate dehydrogenase E1 alpha subunit] + ATP = O-phospho-L-seryl-[pyruvate dehydrogenase E1 alpha subunit] + ADP + H(+)</text>
        <dbReference type="Rhea" id="RHEA:23052"/>
        <dbReference type="Rhea" id="RHEA-COMP:13689"/>
        <dbReference type="Rhea" id="RHEA-COMP:13690"/>
        <dbReference type="ChEBI" id="CHEBI:15378"/>
        <dbReference type="ChEBI" id="CHEBI:29999"/>
        <dbReference type="ChEBI" id="CHEBI:30616"/>
        <dbReference type="ChEBI" id="CHEBI:83421"/>
        <dbReference type="ChEBI" id="CHEBI:456216"/>
        <dbReference type="EC" id="2.7.11.2"/>
    </reaction>
</comment>
<evidence type="ECO:0000256" key="6">
    <source>
        <dbReference type="ARBA" id="ARBA00022840"/>
    </source>
</evidence>
<reference evidence="13" key="1">
    <citation type="journal article" date="2017" name="bioRxiv">
        <title>Comparative analysis of the genomes of Stylophora pistillata and Acropora digitifera provides evidence for extensive differences between species of corals.</title>
        <authorList>
            <person name="Voolstra C.R."/>
            <person name="Li Y."/>
            <person name="Liew Y.J."/>
            <person name="Baumgarten S."/>
            <person name="Zoccola D."/>
            <person name="Flot J.-F."/>
            <person name="Tambutte S."/>
            <person name="Allemand D."/>
            <person name="Aranda M."/>
        </authorList>
    </citation>
    <scope>NUCLEOTIDE SEQUENCE [LARGE SCALE GENOMIC DNA]</scope>
</reference>
<dbReference type="Pfam" id="PF10436">
    <property type="entry name" value="BCDHK_Adom3"/>
    <property type="match status" value="1"/>
</dbReference>
<dbReference type="InterPro" id="IPR036890">
    <property type="entry name" value="HATPase_C_sf"/>
</dbReference>
<comment type="caution">
    <text evidence="12">The sequence shown here is derived from an EMBL/GenBank/DDBJ whole genome shotgun (WGS) entry which is preliminary data.</text>
</comment>
<dbReference type="SUPFAM" id="SSF55874">
    <property type="entry name" value="ATPase domain of HSP90 chaperone/DNA topoisomerase II/histidine kinase"/>
    <property type="match status" value="1"/>
</dbReference>
<dbReference type="InterPro" id="IPR039028">
    <property type="entry name" value="BCKD/PDK"/>
</dbReference>
<keyword evidence="13" id="KW-1185">Reference proteome</keyword>
<comment type="similarity">
    <text evidence="2 10">Belongs to the PDK/BCKDK protein kinase family.</text>
</comment>
<keyword evidence="7" id="KW-0809">Transit peptide</keyword>
<dbReference type="CDD" id="cd16929">
    <property type="entry name" value="HATPase_PDK-like"/>
    <property type="match status" value="1"/>
</dbReference>
<keyword evidence="3 10" id="KW-0808">Transferase</keyword>
<evidence type="ECO:0000313" key="12">
    <source>
        <dbReference type="EMBL" id="PFX17014.1"/>
    </source>
</evidence>
<dbReference type="OrthoDB" id="241648at2759"/>
<keyword evidence="4 10" id="KW-0547">Nucleotide-binding</keyword>
<evidence type="ECO:0000256" key="9">
    <source>
        <dbReference type="ARBA" id="ARBA00048201"/>
    </source>
</evidence>
<dbReference type="Gene3D" id="3.30.565.10">
    <property type="entry name" value="Histidine kinase-like ATPase, C-terminal domain"/>
    <property type="match status" value="1"/>
</dbReference>
<protein>
    <recommendedName>
        <fullName evidence="10">Protein-serine/threonine kinase</fullName>
        <ecNumber evidence="10">2.7.11.-</ecNumber>
    </recommendedName>
</protein>
<dbReference type="InterPro" id="IPR018955">
    <property type="entry name" value="BCDHK/PDK_N"/>
</dbReference>
<dbReference type="FunFam" id="3.30.565.10:FF:000007">
    <property type="entry name" value="Mitochondrial pyruvate dehydrogenase kinase isoform 2"/>
    <property type="match status" value="1"/>
</dbReference>
<dbReference type="GO" id="GO:0005759">
    <property type="term" value="C:mitochondrial matrix"/>
    <property type="evidence" value="ECO:0007669"/>
    <property type="project" value="UniProtKB-SubCell"/>
</dbReference>
<dbReference type="STRING" id="50429.A0A2B4RF70"/>
<evidence type="ECO:0000256" key="5">
    <source>
        <dbReference type="ARBA" id="ARBA00022777"/>
    </source>
</evidence>
<evidence type="ECO:0000259" key="11">
    <source>
        <dbReference type="PROSITE" id="PS50109"/>
    </source>
</evidence>
<keyword evidence="8 10" id="KW-0496">Mitochondrion</keyword>
<evidence type="ECO:0000256" key="1">
    <source>
        <dbReference type="ARBA" id="ARBA00004305"/>
    </source>
</evidence>
<dbReference type="GO" id="GO:0004740">
    <property type="term" value="F:pyruvate dehydrogenase (acetyl-transferring) kinase activity"/>
    <property type="evidence" value="ECO:0007669"/>
    <property type="project" value="UniProtKB-EC"/>
</dbReference>
<dbReference type="PANTHER" id="PTHR11947:SF3">
    <property type="entry name" value="[PYRUVATE DEHYDROGENASE (ACETYL-TRANSFERRING)] KINASE, MITOCHONDRIAL"/>
    <property type="match status" value="1"/>
</dbReference>
<dbReference type="Pfam" id="PF02518">
    <property type="entry name" value="HATPase_c"/>
    <property type="match status" value="1"/>
</dbReference>
<evidence type="ECO:0000256" key="4">
    <source>
        <dbReference type="ARBA" id="ARBA00022741"/>
    </source>
</evidence>
<dbReference type="SMART" id="SM00387">
    <property type="entry name" value="HATPase_c"/>
    <property type="match status" value="1"/>
</dbReference>